<dbReference type="PANTHER" id="PTHR12972:SF0">
    <property type="entry name" value="PROTEIN DOWNSTREAM NEIGHBOR OF SON"/>
    <property type="match status" value="1"/>
</dbReference>
<dbReference type="PANTHER" id="PTHR12972">
    <property type="entry name" value="DOWNSTREAM NEIGHBOR OF SON"/>
    <property type="match status" value="1"/>
</dbReference>
<dbReference type="PRINTS" id="PR02064">
    <property type="entry name" value="DONSON"/>
</dbReference>
<dbReference type="Gramene" id="OE9A009488T2">
    <property type="protein sequence ID" value="OE9A009488C2"/>
    <property type="gene ID" value="OE9A009488"/>
</dbReference>
<comment type="subcellular location">
    <subcellularLocation>
        <location evidence="1">Nucleus</location>
    </subcellularLocation>
</comment>
<evidence type="ECO:0000256" key="1">
    <source>
        <dbReference type="ARBA" id="ARBA00004123"/>
    </source>
</evidence>
<evidence type="ECO:0000313" key="6">
    <source>
        <dbReference type="EMBL" id="CAA2995310.1"/>
    </source>
</evidence>
<dbReference type="EMBL" id="CACTIH010005496">
    <property type="protein sequence ID" value="CAA2995310.1"/>
    <property type="molecule type" value="Genomic_DNA"/>
</dbReference>
<evidence type="ECO:0008006" key="8">
    <source>
        <dbReference type="Google" id="ProtNLM"/>
    </source>
</evidence>
<sequence>MQINQLISVRVDSGFITVPKRRWFMVSIKTQQVGYSSKSCEILKPRNELIHTPRHITRSINVLSQWKDFDDCPLNAGGVRTNTECLGKETHMNDTERLNIVKMTKVAAAGQLPSSNALHFGGGGGGVGSSKVATTTALKRKTPSELRGELLKRRDLIENVDESRAPVTGYMRNTDGAASGPKKSDSSKAPRYIDTRVDALFPVRKNSIRLRMLSKKENVKENVPVEHIGSLKNPPVIMNMDAKPQHPNLCVDDTFASRSDKYCTNQTDMTGKCSNSTFRSVTQLSQGGENLNGLTLVDMDKALKGLVSCESLTASVPLNESTDITGGIMPQNSSSEFHVAGQKTPLDLTLKTTIRVLSSSSVNWFHRLVSHGSFGGMAPFMYTGCSSGYSMPYSSEPNSTSQVKHLGSLHSWVHPQSTLPNSVISALTISGAGGQGDFLSKRQQAWEDSFRSLYYMLRKKICHIFYVCTAQFVVMFTGCNGPEDTKRSCCAYISRSTRYLRSLLKEQDVSFSMPLCKSKVEEITAEDLVELSEIEKYNLGEARPLETLTGVDNSPESLLMFTGNRIVHGLYDFLLNYRSFLASLTGVDVPVLYSPVPFQNAALCAPEVRCKEVRRADHISSQLKGTSIGGEPNRDSSAGICYSVEIKDVYLPPWLISGVCNAMQSNGTDFEASFITESSSIGLNIGLGIAREQPNQQAAGKLLQESGNSFGIPNATLSSQMRSAFLKGLKYSGGSYKASISPV</sequence>
<reference evidence="6 7" key="1">
    <citation type="submission" date="2019-12" db="EMBL/GenBank/DDBJ databases">
        <authorList>
            <person name="Alioto T."/>
            <person name="Alioto T."/>
            <person name="Gomez Garrido J."/>
        </authorList>
    </citation>
    <scope>NUCLEOTIDE SEQUENCE [LARGE SCALE GENOMIC DNA]</scope>
</reference>
<dbReference type="GO" id="GO:0005634">
    <property type="term" value="C:nucleus"/>
    <property type="evidence" value="ECO:0007669"/>
    <property type="project" value="UniProtKB-SubCell"/>
</dbReference>
<accession>A0A8S0SSG5</accession>
<dbReference type="OrthoDB" id="534063at2759"/>
<evidence type="ECO:0000256" key="3">
    <source>
        <dbReference type="ARBA" id="ARBA00023242"/>
    </source>
</evidence>
<evidence type="ECO:0000256" key="4">
    <source>
        <dbReference type="ARBA" id="ARBA00025806"/>
    </source>
</evidence>
<comment type="similarity">
    <text evidence="4">Belongs to the DONSON family.</text>
</comment>
<feature type="region of interest" description="Disordered" evidence="5">
    <location>
        <begin position="167"/>
        <end position="190"/>
    </location>
</feature>
<evidence type="ECO:0000313" key="7">
    <source>
        <dbReference type="Proteomes" id="UP000594638"/>
    </source>
</evidence>
<gene>
    <name evidence="6" type="ORF">OLEA9_A009488</name>
</gene>
<keyword evidence="3" id="KW-0539">Nucleus</keyword>
<proteinExistence type="inferred from homology"/>
<dbReference type="InterPro" id="IPR024861">
    <property type="entry name" value="Donson"/>
</dbReference>
<evidence type="ECO:0000256" key="5">
    <source>
        <dbReference type="SAM" id="MobiDB-lite"/>
    </source>
</evidence>
<name>A0A8S0SSG5_OLEEU</name>
<evidence type="ECO:0000256" key="2">
    <source>
        <dbReference type="ARBA" id="ARBA00022473"/>
    </source>
</evidence>
<organism evidence="6 7">
    <name type="scientific">Olea europaea subsp. europaea</name>
    <dbReference type="NCBI Taxonomy" id="158383"/>
    <lineage>
        <taxon>Eukaryota</taxon>
        <taxon>Viridiplantae</taxon>
        <taxon>Streptophyta</taxon>
        <taxon>Embryophyta</taxon>
        <taxon>Tracheophyta</taxon>
        <taxon>Spermatophyta</taxon>
        <taxon>Magnoliopsida</taxon>
        <taxon>eudicotyledons</taxon>
        <taxon>Gunneridae</taxon>
        <taxon>Pentapetalae</taxon>
        <taxon>asterids</taxon>
        <taxon>lamiids</taxon>
        <taxon>Lamiales</taxon>
        <taxon>Oleaceae</taxon>
        <taxon>Oleeae</taxon>
        <taxon>Olea</taxon>
    </lineage>
</organism>
<dbReference type="AlphaFoldDB" id="A0A8S0SSG5"/>
<dbReference type="Proteomes" id="UP000594638">
    <property type="component" value="Unassembled WGS sequence"/>
</dbReference>
<dbReference type="GO" id="GO:0033260">
    <property type="term" value="P:nuclear DNA replication"/>
    <property type="evidence" value="ECO:0007669"/>
    <property type="project" value="TreeGrafter"/>
</dbReference>
<comment type="caution">
    <text evidence="6">The sequence shown here is derived from an EMBL/GenBank/DDBJ whole genome shotgun (WGS) entry which is preliminary data.</text>
</comment>
<keyword evidence="7" id="KW-1185">Reference proteome</keyword>
<protein>
    <recommendedName>
        <fullName evidence="8">Protein downstream neighbor of Son</fullName>
    </recommendedName>
</protein>
<keyword evidence="2" id="KW-0217">Developmental protein</keyword>